<dbReference type="GO" id="GO:0016020">
    <property type="term" value="C:membrane"/>
    <property type="evidence" value="ECO:0007669"/>
    <property type="project" value="UniProtKB-SubCell"/>
</dbReference>
<feature type="region of interest" description="Disordered" evidence="6">
    <location>
        <begin position="129"/>
        <end position="165"/>
    </location>
</feature>
<feature type="compositionally biased region" description="Polar residues" evidence="6">
    <location>
        <begin position="20"/>
        <end position="31"/>
    </location>
</feature>
<evidence type="ECO:0000313" key="9">
    <source>
        <dbReference type="Proteomes" id="UP000749559"/>
    </source>
</evidence>
<evidence type="ECO:0000313" key="8">
    <source>
        <dbReference type="EMBL" id="CAH1794592.1"/>
    </source>
</evidence>
<dbReference type="OrthoDB" id="10060343at2759"/>
<feature type="transmembrane region" description="Helical" evidence="7">
    <location>
        <begin position="89"/>
        <end position="115"/>
    </location>
</feature>
<evidence type="ECO:0000256" key="6">
    <source>
        <dbReference type="SAM" id="MobiDB-lite"/>
    </source>
</evidence>
<protein>
    <submittedName>
        <fullName evidence="8">Uncharacterized protein</fullName>
    </submittedName>
</protein>
<dbReference type="PANTHER" id="PTHR33690">
    <property type="entry name" value="DUF4605 DOMAIN-CONTAINING PROTEIN"/>
    <property type="match status" value="1"/>
</dbReference>
<dbReference type="InterPro" id="IPR052502">
    <property type="entry name" value="FAM241_domain"/>
</dbReference>
<evidence type="ECO:0000256" key="7">
    <source>
        <dbReference type="SAM" id="Phobius"/>
    </source>
</evidence>
<dbReference type="EMBL" id="CAIIXF020000009">
    <property type="protein sequence ID" value="CAH1794592.1"/>
    <property type="molecule type" value="Genomic_DNA"/>
</dbReference>
<evidence type="ECO:0000256" key="5">
    <source>
        <dbReference type="ARBA" id="ARBA00023136"/>
    </source>
</evidence>
<keyword evidence="9" id="KW-1185">Reference proteome</keyword>
<dbReference type="PANTHER" id="PTHR33690:SF3">
    <property type="entry name" value="UBIQUITIN-LIKE DOMAIN-CONTAINING PROTEIN"/>
    <property type="match status" value="1"/>
</dbReference>
<dbReference type="Proteomes" id="UP000749559">
    <property type="component" value="Unassembled WGS sequence"/>
</dbReference>
<accession>A0A8J1U6G8</accession>
<evidence type="ECO:0000256" key="1">
    <source>
        <dbReference type="ARBA" id="ARBA00004167"/>
    </source>
</evidence>
<comment type="subcellular location">
    <subcellularLocation>
        <location evidence="1">Membrane</location>
        <topology evidence="1">Single-pass membrane protein</topology>
    </subcellularLocation>
</comment>
<proteinExistence type="inferred from homology"/>
<feature type="region of interest" description="Disordered" evidence="6">
    <location>
        <begin position="41"/>
        <end position="60"/>
    </location>
</feature>
<evidence type="ECO:0000256" key="4">
    <source>
        <dbReference type="ARBA" id="ARBA00022989"/>
    </source>
</evidence>
<comment type="caution">
    <text evidence="8">The sequence shown here is derived from an EMBL/GenBank/DDBJ whole genome shotgun (WGS) entry which is preliminary data.</text>
</comment>
<evidence type="ECO:0000256" key="3">
    <source>
        <dbReference type="ARBA" id="ARBA00022692"/>
    </source>
</evidence>
<reference evidence="8" key="1">
    <citation type="submission" date="2022-03" db="EMBL/GenBank/DDBJ databases">
        <authorList>
            <person name="Martin C."/>
        </authorList>
    </citation>
    <scope>NUCLEOTIDE SEQUENCE</scope>
</reference>
<dbReference type="InterPro" id="IPR027953">
    <property type="entry name" value="DUF4605"/>
</dbReference>
<evidence type="ECO:0000256" key="2">
    <source>
        <dbReference type="ARBA" id="ARBA00006165"/>
    </source>
</evidence>
<sequence length="165" mass="17258">MVRILSNGEIVQDNDPRLQQRGNTNGSQQQRRGYIEHNDNEDAMMQGQGGGQRGMGYAQGPSMFDTLNQKLLNAGFPRWNAGPYVVEPLVSVGLLVLFMMAGFRGLLFGAVLFMVCKWSTSGGGGGVQDWLGGGGAAPQGPRPGGGGNPPGNRPGTGGGGNRLGR</sequence>
<organism evidence="8 9">
    <name type="scientific">Owenia fusiformis</name>
    <name type="common">Polychaete worm</name>
    <dbReference type="NCBI Taxonomy" id="6347"/>
    <lineage>
        <taxon>Eukaryota</taxon>
        <taxon>Metazoa</taxon>
        <taxon>Spiralia</taxon>
        <taxon>Lophotrochozoa</taxon>
        <taxon>Annelida</taxon>
        <taxon>Polychaeta</taxon>
        <taxon>Sedentaria</taxon>
        <taxon>Canalipalpata</taxon>
        <taxon>Sabellida</taxon>
        <taxon>Oweniida</taxon>
        <taxon>Oweniidae</taxon>
        <taxon>Owenia</taxon>
    </lineage>
</organism>
<name>A0A8J1U6G8_OWEFU</name>
<keyword evidence="4 7" id="KW-1133">Transmembrane helix</keyword>
<comment type="similarity">
    <text evidence="2">Belongs to the FAM241 family.</text>
</comment>
<gene>
    <name evidence="8" type="ORF">OFUS_LOCUS19262</name>
</gene>
<dbReference type="AlphaFoldDB" id="A0A8J1U6G8"/>
<keyword evidence="5 7" id="KW-0472">Membrane</keyword>
<feature type="region of interest" description="Disordered" evidence="6">
    <location>
        <begin position="12"/>
        <end position="32"/>
    </location>
</feature>
<keyword evidence="3 7" id="KW-0812">Transmembrane</keyword>
<dbReference type="Pfam" id="PF15378">
    <property type="entry name" value="DUF4605"/>
    <property type="match status" value="1"/>
</dbReference>